<dbReference type="RefSeq" id="WP_144995639.1">
    <property type="nucleotide sequence ID" value="NZ_CP036281.1"/>
</dbReference>
<reference evidence="1 2" key="1">
    <citation type="submission" date="2019-02" db="EMBL/GenBank/DDBJ databases">
        <title>Deep-cultivation of Planctomycetes and their phenomic and genomic characterization uncovers novel biology.</title>
        <authorList>
            <person name="Wiegand S."/>
            <person name="Jogler M."/>
            <person name="Boedeker C."/>
            <person name="Pinto D."/>
            <person name="Vollmers J."/>
            <person name="Rivas-Marin E."/>
            <person name="Kohn T."/>
            <person name="Peeters S.H."/>
            <person name="Heuer A."/>
            <person name="Rast P."/>
            <person name="Oberbeckmann S."/>
            <person name="Bunk B."/>
            <person name="Jeske O."/>
            <person name="Meyerdierks A."/>
            <person name="Storesund J.E."/>
            <person name="Kallscheuer N."/>
            <person name="Luecker S."/>
            <person name="Lage O.M."/>
            <person name="Pohl T."/>
            <person name="Merkel B.J."/>
            <person name="Hornburger P."/>
            <person name="Mueller R.-W."/>
            <person name="Bruemmer F."/>
            <person name="Labrenz M."/>
            <person name="Spormann A.M."/>
            <person name="Op den Camp H."/>
            <person name="Overmann J."/>
            <person name="Amann R."/>
            <person name="Jetten M.S.M."/>
            <person name="Mascher T."/>
            <person name="Medema M.H."/>
            <person name="Devos D.P."/>
            <person name="Kaster A.-K."/>
            <person name="Ovreas L."/>
            <person name="Rohde M."/>
            <person name="Galperin M.Y."/>
            <person name="Jogler C."/>
        </authorList>
    </citation>
    <scope>NUCLEOTIDE SEQUENCE [LARGE SCALE GENOMIC DNA]</scope>
    <source>
        <strain evidence="1 2">Pla110</strain>
    </source>
</reference>
<accession>A0A518CM89</accession>
<dbReference type="AlphaFoldDB" id="A0A518CM89"/>
<evidence type="ECO:0000313" key="2">
    <source>
        <dbReference type="Proteomes" id="UP000317178"/>
    </source>
</evidence>
<keyword evidence="2" id="KW-1185">Reference proteome</keyword>
<gene>
    <name evidence="1" type="ORF">Pla110_20760</name>
</gene>
<evidence type="ECO:0008006" key="3">
    <source>
        <dbReference type="Google" id="ProtNLM"/>
    </source>
</evidence>
<dbReference type="OrthoDB" id="286580at2"/>
<sequence>MTRRKKRILGCSATVLLSGTILWIGLTGINRVNQSEIGTGEVVPTTLPDEANRVTHSDGFSMISPPGWEVSITESSDTVRMMDLRVSKNYSKQNSSIVIESRPVISNDRVAQPAGTEEINFNNHKAYWRQKLSQQVSSGTLMFTENGYHWDITIYHRDKYGIQKDEMPEFFWEYLNTFRSNPVKTQ</sequence>
<dbReference type="Proteomes" id="UP000317178">
    <property type="component" value="Chromosome"/>
</dbReference>
<evidence type="ECO:0000313" key="1">
    <source>
        <dbReference type="EMBL" id="QDU80349.1"/>
    </source>
</evidence>
<dbReference type="EMBL" id="CP036281">
    <property type="protein sequence ID" value="QDU80349.1"/>
    <property type="molecule type" value="Genomic_DNA"/>
</dbReference>
<proteinExistence type="predicted"/>
<protein>
    <recommendedName>
        <fullName evidence="3">PsbP C-terminal domain-containing protein</fullName>
    </recommendedName>
</protein>
<name>A0A518CM89_9PLAN</name>
<organism evidence="1 2">
    <name type="scientific">Polystyrenella longa</name>
    <dbReference type="NCBI Taxonomy" id="2528007"/>
    <lineage>
        <taxon>Bacteria</taxon>
        <taxon>Pseudomonadati</taxon>
        <taxon>Planctomycetota</taxon>
        <taxon>Planctomycetia</taxon>
        <taxon>Planctomycetales</taxon>
        <taxon>Planctomycetaceae</taxon>
        <taxon>Polystyrenella</taxon>
    </lineage>
</organism>
<dbReference type="KEGG" id="plon:Pla110_20760"/>